<comment type="similarity">
    <text evidence="1">Belongs to the ARG7 family.</text>
</comment>
<accession>A0A3S3P8G2</accession>
<evidence type="ECO:0000313" key="3">
    <source>
        <dbReference type="Proteomes" id="UP000283530"/>
    </source>
</evidence>
<proteinExistence type="inferred from homology"/>
<dbReference type="AlphaFoldDB" id="A0A3S3P8G2"/>
<dbReference type="PANTHER" id="PTHR35296:SF8">
    <property type="entry name" value="SMALL AUXIN-UP RNA-RELATED"/>
    <property type="match status" value="1"/>
</dbReference>
<dbReference type="OrthoDB" id="1924524at2759"/>
<organism evidence="2 3">
    <name type="scientific">Cinnamomum micranthum f. kanehirae</name>
    <dbReference type="NCBI Taxonomy" id="337451"/>
    <lineage>
        <taxon>Eukaryota</taxon>
        <taxon>Viridiplantae</taxon>
        <taxon>Streptophyta</taxon>
        <taxon>Embryophyta</taxon>
        <taxon>Tracheophyta</taxon>
        <taxon>Spermatophyta</taxon>
        <taxon>Magnoliopsida</taxon>
        <taxon>Magnoliidae</taxon>
        <taxon>Laurales</taxon>
        <taxon>Lauraceae</taxon>
        <taxon>Cinnamomum</taxon>
    </lineage>
</organism>
<name>A0A3S3P8G2_9MAGN</name>
<keyword evidence="3" id="KW-1185">Reference proteome</keyword>
<evidence type="ECO:0000313" key="2">
    <source>
        <dbReference type="EMBL" id="RWR95838.1"/>
    </source>
</evidence>
<dbReference type="InterPro" id="IPR003676">
    <property type="entry name" value="SAUR_fam"/>
</dbReference>
<comment type="caution">
    <text evidence="2">The sequence shown here is derived from an EMBL/GenBank/DDBJ whole genome shotgun (WGS) entry which is preliminary data.</text>
</comment>
<dbReference type="GO" id="GO:0009733">
    <property type="term" value="P:response to auxin"/>
    <property type="evidence" value="ECO:0007669"/>
    <property type="project" value="InterPro"/>
</dbReference>
<reference evidence="2 3" key="1">
    <citation type="journal article" date="2019" name="Nat. Plants">
        <title>Stout camphor tree genome fills gaps in understanding of flowering plant genome evolution.</title>
        <authorList>
            <person name="Chaw S.M."/>
            <person name="Liu Y.C."/>
            <person name="Wu Y.W."/>
            <person name="Wang H.Y."/>
            <person name="Lin C.I."/>
            <person name="Wu C.S."/>
            <person name="Ke H.M."/>
            <person name="Chang L.Y."/>
            <person name="Hsu C.Y."/>
            <person name="Yang H.T."/>
            <person name="Sudianto E."/>
            <person name="Hsu M.H."/>
            <person name="Wu K.P."/>
            <person name="Wang L.N."/>
            <person name="Leebens-Mack J.H."/>
            <person name="Tsai I.J."/>
        </authorList>
    </citation>
    <scope>NUCLEOTIDE SEQUENCE [LARGE SCALE GENOMIC DNA]</scope>
    <source>
        <strain evidence="3">cv. Chaw 1501</strain>
        <tissue evidence="2">Young leaves</tissue>
    </source>
</reference>
<protein>
    <submittedName>
        <fullName evidence="2">Auxin-responsive protein SAUR41-like protein</fullName>
    </submittedName>
</protein>
<dbReference type="PANTHER" id="PTHR35296">
    <property type="entry name" value="EXPRESSED PROTEIN"/>
    <property type="match status" value="1"/>
</dbReference>
<gene>
    <name evidence="2" type="ORF">CKAN_02519500</name>
</gene>
<dbReference type="EMBL" id="QPKB01000011">
    <property type="protein sequence ID" value="RWR95838.1"/>
    <property type="molecule type" value="Genomic_DNA"/>
</dbReference>
<dbReference type="Pfam" id="PF02519">
    <property type="entry name" value="Auxin_inducible"/>
    <property type="match status" value="1"/>
</dbReference>
<sequence length="123" mass="13436">MVKGSKLTKLKSMIKRLQSGSKLGRTSSAIAANPAWRAPGEGGGEDGLQAVYVGKSRRRYLISSQLLDHPLFQVLADKSSSSPSDEGIVVGCEVVLFEHLLWMLENADPQLENLDDLIEFYAC</sequence>
<evidence type="ECO:0000256" key="1">
    <source>
        <dbReference type="ARBA" id="ARBA00006974"/>
    </source>
</evidence>
<dbReference type="Proteomes" id="UP000283530">
    <property type="component" value="Unassembled WGS sequence"/>
</dbReference>